<dbReference type="Pfam" id="PF10636">
    <property type="entry name" value="hemP"/>
    <property type="match status" value="1"/>
</dbReference>
<evidence type="ECO:0000313" key="1">
    <source>
        <dbReference type="EMBL" id="KKW67087.1"/>
    </source>
</evidence>
<dbReference type="Gene3D" id="2.10.70.10">
    <property type="entry name" value="Complement Module, domain 1"/>
    <property type="match status" value="1"/>
</dbReference>
<dbReference type="Proteomes" id="UP000050580">
    <property type="component" value="Unassembled WGS sequence"/>
</dbReference>
<reference evidence="1 2" key="1">
    <citation type="submission" date="2015-05" db="EMBL/GenBank/DDBJ databases">
        <title>Draft genome sequence of Lampropedia sp. CT6, isolated from the microbial mat of a hot water spring, located at Manikaran, India.</title>
        <authorList>
            <person name="Tripathi C."/>
            <person name="Rani P."/>
            <person name="Mahato N.K."/>
            <person name="Lal R."/>
        </authorList>
    </citation>
    <scope>NUCLEOTIDE SEQUENCE [LARGE SCALE GENOMIC DNA]</scope>
    <source>
        <strain evidence="1 2">CT6</strain>
    </source>
</reference>
<proteinExistence type="predicted"/>
<organism evidence="1 2">
    <name type="scientific">Lampropedia cohaerens</name>
    <dbReference type="NCBI Taxonomy" id="1610491"/>
    <lineage>
        <taxon>Bacteria</taxon>
        <taxon>Pseudomonadati</taxon>
        <taxon>Pseudomonadota</taxon>
        <taxon>Betaproteobacteria</taxon>
        <taxon>Burkholderiales</taxon>
        <taxon>Comamonadaceae</taxon>
        <taxon>Lampropedia</taxon>
    </lineage>
</organism>
<evidence type="ECO:0008006" key="3">
    <source>
        <dbReference type="Google" id="ProtNLM"/>
    </source>
</evidence>
<evidence type="ECO:0000313" key="2">
    <source>
        <dbReference type="Proteomes" id="UP000050580"/>
    </source>
</evidence>
<dbReference type="OrthoDB" id="5348353at2"/>
<dbReference type="EMBL" id="LBNQ01000037">
    <property type="protein sequence ID" value="KKW67087.1"/>
    <property type="molecule type" value="Genomic_DNA"/>
</dbReference>
<dbReference type="AlphaFoldDB" id="A0A0U1PXC4"/>
<sequence length="61" mass="6507">MTPASKSTTEASLGASRNLLPRGADLDSLELLKGQKSVTIQHNGALYRLQATKLGKLILTK</sequence>
<comment type="caution">
    <text evidence="1">The sequence shown here is derived from an EMBL/GenBank/DDBJ whole genome shotgun (WGS) entry which is preliminary data.</text>
</comment>
<protein>
    <recommendedName>
        <fullName evidence="3">Hemin transporter HemP</fullName>
    </recommendedName>
</protein>
<keyword evidence="2" id="KW-1185">Reference proteome</keyword>
<dbReference type="InterPro" id="IPR019600">
    <property type="entry name" value="Hemin_uptake_protein_HemP"/>
</dbReference>
<name>A0A0U1PXC4_9BURK</name>
<dbReference type="RefSeq" id="WP_046742491.1">
    <property type="nucleotide sequence ID" value="NZ_LBNQ01000037.1"/>
</dbReference>
<gene>
    <name evidence="1" type="ORF">AAV94_12190</name>
</gene>
<accession>A0A0U1PXC4</accession>